<keyword evidence="3" id="KW-1185">Reference proteome</keyword>
<feature type="region of interest" description="Disordered" evidence="1">
    <location>
        <begin position="1"/>
        <end position="21"/>
    </location>
</feature>
<dbReference type="OrthoDB" id="3478937at2"/>
<dbReference type="InterPro" id="IPR036250">
    <property type="entry name" value="AcylCo_DH-like_C"/>
</dbReference>
<reference evidence="2 3" key="1">
    <citation type="submission" date="2019-05" db="EMBL/GenBank/DDBJ databases">
        <title>Draft genome sequence of Actinomadura geliboluensis A8036.</title>
        <authorList>
            <person name="Saricaoglu S."/>
            <person name="Isik K."/>
        </authorList>
    </citation>
    <scope>NUCLEOTIDE SEQUENCE [LARGE SCALE GENOMIC DNA]</scope>
    <source>
        <strain evidence="2 3">A8036</strain>
    </source>
</reference>
<evidence type="ECO:0000313" key="2">
    <source>
        <dbReference type="EMBL" id="TMR40057.1"/>
    </source>
</evidence>
<sequence>MKATTTVPAGEPAARDGGGSLRDGAEIRRLARAEGLMPAISRLHGAVLGDALPCGPGGHAVVPAELADGCPSLWAGGAVVPRDREKETVLHTLEVPEGGTVVALRCEGSARGETHPRWVLGLAWLRWGLSERLLDACLEYLGSRSAGDAKLLHQQMVKGRVADALIEHLEIGAMLDGPQPPGPEPLGASALAHLHEQITAADRMLLRLLGASSFLAAGPGQAARISELIADVYAGPARDGGEDA</sequence>
<evidence type="ECO:0000313" key="3">
    <source>
        <dbReference type="Proteomes" id="UP000305238"/>
    </source>
</evidence>
<name>A0A5S4H4K8_9ACTN</name>
<evidence type="ECO:0008006" key="4">
    <source>
        <dbReference type="Google" id="ProtNLM"/>
    </source>
</evidence>
<dbReference type="GO" id="GO:0016627">
    <property type="term" value="F:oxidoreductase activity, acting on the CH-CH group of donors"/>
    <property type="evidence" value="ECO:0007669"/>
    <property type="project" value="InterPro"/>
</dbReference>
<dbReference type="Proteomes" id="UP000305238">
    <property type="component" value="Unassembled WGS sequence"/>
</dbReference>
<dbReference type="SUPFAM" id="SSF47203">
    <property type="entry name" value="Acyl-CoA dehydrogenase C-terminal domain-like"/>
    <property type="match status" value="1"/>
</dbReference>
<dbReference type="AlphaFoldDB" id="A0A5S4H4K8"/>
<dbReference type="EMBL" id="VCKZ01000071">
    <property type="protein sequence ID" value="TMR40057.1"/>
    <property type="molecule type" value="Genomic_DNA"/>
</dbReference>
<accession>A0A5S4H4K8</accession>
<evidence type="ECO:0000256" key="1">
    <source>
        <dbReference type="SAM" id="MobiDB-lite"/>
    </source>
</evidence>
<protein>
    <recommendedName>
        <fullName evidence="4">Acyl-CoA dehydrogenase</fullName>
    </recommendedName>
</protein>
<gene>
    <name evidence="2" type="ORF">ETD96_12665</name>
</gene>
<dbReference type="RefSeq" id="WP_138636522.1">
    <property type="nucleotide sequence ID" value="NZ_JASWDG010000065.1"/>
</dbReference>
<organism evidence="2 3">
    <name type="scientific">Actinomadura geliboluensis</name>
    <dbReference type="NCBI Taxonomy" id="882440"/>
    <lineage>
        <taxon>Bacteria</taxon>
        <taxon>Bacillati</taxon>
        <taxon>Actinomycetota</taxon>
        <taxon>Actinomycetes</taxon>
        <taxon>Streptosporangiales</taxon>
        <taxon>Thermomonosporaceae</taxon>
        <taxon>Actinomadura</taxon>
    </lineage>
</organism>
<proteinExistence type="predicted"/>
<comment type="caution">
    <text evidence="2">The sequence shown here is derived from an EMBL/GenBank/DDBJ whole genome shotgun (WGS) entry which is preliminary data.</text>
</comment>